<dbReference type="InterPro" id="IPR051584">
    <property type="entry name" value="GPCR-associated_LMBR1"/>
</dbReference>
<dbReference type="AlphaFoldDB" id="A0A9P8L8X0"/>
<keyword evidence="6" id="KW-0175">Coiled coil</keyword>
<feature type="transmembrane region" description="Helical" evidence="7">
    <location>
        <begin position="308"/>
        <end position="329"/>
    </location>
</feature>
<feature type="transmembrane region" description="Helical" evidence="7">
    <location>
        <begin position="31"/>
        <end position="48"/>
    </location>
</feature>
<evidence type="ECO:0000256" key="2">
    <source>
        <dbReference type="ARBA" id="ARBA00010487"/>
    </source>
</evidence>
<comment type="caution">
    <text evidence="8">The sequence shown here is derived from an EMBL/GenBank/DDBJ whole genome shotgun (WGS) entry which is preliminary data.</text>
</comment>
<keyword evidence="3 7" id="KW-0812">Transmembrane</keyword>
<protein>
    <submittedName>
        <fullName evidence="8">Uncharacterized protein</fullName>
    </submittedName>
</protein>
<sequence>VILPLLQYYTDSGYRSSKERFLYSLRQNGRYQLYVLGSGTVGLIYILIHSGFGRNSIRALVMALAYCWGLVLAIYLMGHGLVAIPRRLFRDASISGKLRRLQHKAPEIHDKLTDAIQGLEELELQVAHLRQRRGSVAREFHEWIDDLADISGLPESNNRGRELPRLSPQIEPSIPTVITGRYLAELTMRLKQARHKRLRFADAWDRLVRNAANTQAILDSGASKRLEFGRVPLHASAWERYTLLTPYTRHILYFHILPAGSYFLGLVHSLASVCLIWSEIVKIADPKLSLIGLTVVHHTSRDRGQIGFGGQVIAAGWILYMCAAALTSISDAKVWGDMALVRRNTYGESACWYASQVAKLTVPLAYNFVTLLPPPIYRNTTFYKFLGRFINLTPLGTGFDRIFPVFILVPVLATLFNLYGKVKGLLGFGVLEDESTEDELGSGIGGWREGRDLIERELSGDSFINGRFSTLARAGTTIPPLSRPGASGVAPGIVTTTRNGAALSMSRSTNQTAQSSRPLRPTFVAEESAPEGESFMADFAHRVRNTFDNVDTPGWVRSMKRPRWMGSVDGDHEERANPGSVNWYERWFGARPAEGRVRLL</sequence>
<dbReference type="PANTHER" id="PTHR21355:SF0">
    <property type="entry name" value="G-PROTEIN COUPLED RECEPTOR-ASSOCIATED PROTEIN LMBRD2"/>
    <property type="match status" value="1"/>
</dbReference>
<evidence type="ECO:0000256" key="1">
    <source>
        <dbReference type="ARBA" id="ARBA00004141"/>
    </source>
</evidence>
<keyword evidence="5 7" id="KW-0472">Membrane</keyword>
<feature type="non-terminal residue" evidence="8">
    <location>
        <position position="1"/>
    </location>
</feature>
<dbReference type="PANTHER" id="PTHR21355">
    <property type="entry name" value="G-PROTEIN COUPLED RECEPTOR-ASSOCIATED PROTEIN LMBRD2"/>
    <property type="match status" value="1"/>
</dbReference>
<accession>A0A9P8L8X0</accession>
<feature type="transmembrane region" description="Helical" evidence="7">
    <location>
        <begin position="402"/>
        <end position="419"/>
    </location>
</feature>
<dbReference type="EMBL" id="JAGHQM010001067">
    <property type="protein sequence ID" value="KAH0556568.1"/>
    <property type="molecule type" value="Genomic_DNA"/>
</dbReference>
<dbReference type="InterPro" id="IPR006876">
    <property type="entry name" value="LMBR1-like_membr_prot"/>
</dbReference>
<evidence type="ECO:0000313" key="9">
    <source>
        <dbReference type="Proteomes" id="UP000750711"/>
    </source>
</evidence>
<keyword evidence="9" id="KW-1185">Reference proteome</keyword>
<comment type="subcellular location">
    <subcellularLocation>
        <location evidence="1">Membrane</location>
        <topology evidence="1">Multi-pass membrane protein</topology>
    </subcellularLocation>
</comment>
<organism evidence="8 9">
    <name type="scientific">Trichoglossum hirsutum</name>
    <dbReference type="NCBI Taxonomy" id="265104"/>
    <lineage>
        <taxon>Eukaryota</taxon>
        <taxon>Fungi</taxon>
        <taxon>Dikarya</taxon>
        <taxon>Ascomycota</taxon>
        <taxon>Pezizomycotina</taxon>
        <taxon>Geoglossomycetes</taxon>
        <taxon>Geoglossales</taxon>
        <taxon>Geoglossaceae</taxon>
        <taxon>Trichoglossum</taxon>
    </lineage>
</organism>
<name>A0A9P8L8X0_9PEZI</name>
<feature type="coiled-coil region" evidence="6">
    <location>
        <begin position="112"/>
        <end position="139"/>
    </location>
</feature>
<dbReference type="Pfam" id="PF04791">
    <property type="entry name" value="LMBR1"/>
    <property type="match status" value="1"/>
</dbReference>
<gene>
    <name evidence="8" type="ORF">GP486_005576</name>
</gene>
<feature type="transmembrane region" description="Helical" evidence="7">
    <location>
        <begin position="60"/>
        <end position="84"/>
    </location>
</feature>
<evidence type="ECO:0000313" key="8">
    <source>
        <dbReference type="EMBL" id="KAH0556568.1"/>
    </source>
</evidence>
<evidence type="ECO:0000256" key="6">
    <source>
        <dbReference type="SAM" id="Coils"/>
    </source>
</evidence>
<reference evidence="8" key="1">
    <citation type="submission" date="2021-03" db="EMBL/GenBank/DDBJ databases">
        <title>Comparative genomics and phylogenomic investigation of the class Geoglossomycetes provide insights into ecological specialization and systematics.</title>
        <authorList>
            <person name="Melie T."/>
            <person name="Pirro S."/>
            <person name="Miller A.N."/>
            <person name="Quandt A."/>
        </authorList>
    </citation>
    <scope>NUCLEOTIDE SEQUENCE</scope>
    <source>
        <strain evidence="8">CAQ_001_2017</strain>
    </source>
</reference>
<evidence type="ECO:0000256" key="4">
    <source>
        <dbReference type="ARBA" id="ARBA00022989"/>
    </source>
</evidence>
<comment type="similarity">
    <text evidence="2">Belongs to the LIMR family.</text>
</comment>
<evidence type="ECO:0000256" key="3">
    <source>
        <dbReference type="ARBA" id="ARBA00022692"/>
    </source>
</evidence>
<evidence type="ECO:0000256" key="5">
    <source>
        <dbReference type="ARBA" id="ARBA00023136"/>
    </source>
</evidence>
<feature type="transmembrane region" description="Helical" evidence="7">
    <location>
        <begin position="252"/>
        <end position="277"/>
    </location>
</feature>
<dbReference type="GO" id="GO:0016020">
    <property type="term" value="C:membrane"/>
    <property type="evidence" value="ECO:0007669"/>
    <property type="project" value="UniProtKB-SubCell"/>
</dbReference>
<proteinExistence type="inferred from homology"/>
<evidence type="ECO:0000256" key="7">
    <source>
        <dbReference type="SAM" id="Phobius"/>
    </source>
</evidence>
<dbReference type="Proteomes" id="UP000750711">
    <property type="component" value="Unassembled WGS sequence"/>
</dbReference>
<keyword evidence="4 7" id="KW-1133">Transmembrane helix</keyword>